<dbReference type="AlphaFoldDB" id="A0A368YLZ1"/>
<name>A0A368YLZ1_9HYPH</name>
<dbReference type="Pfam" id="PF00596">
    <property type="entry name" value="Aldolase_II"/>
    <property type="match status" value="1"/>
</dbReference>
<dbReference type="SUPFAM" id="SSF53639">
    <property type="entry name" value="AraD/HMP-PK domain-like"/>
    <property type="match status" value="1"/>
</dbReference>
<dbReference type="Proteomes" id="UP000253324">
    <property type="component" value="Unassembled WGS sequence"/>
</dbReference>
<evidence type="ECO:0000313" key="3">
    <source>
        <dbReference type="Proteomes" id="UP000253324"/>
    </source>
</evidence>
<organism evidence="2 3">
    <name type="scientific">Phyllobacterium bourgognense</name>
    <dbReference type="NCBI Taxonomy" id="314236"/>
    <lineage>
        <taxon>Bacteria</taxon>
        <taxon>Pseudomonadati</taxon>
        <taxon>Pseudomonadota</taxon>
        <taxon>Alphaproteobacteria</taxon>
        <taxon>Hyphomicrobiales</taxon>
        <taxon>Phyllobacteriaceae</taxon>
        <taxon>Phyllobacterium</taxon>
    </lineage>
</organism>
<sequence length="362" mass="39384">MSKVLNQGMVMSGELEALKKLSFRLGTDITRTQGAGGNVSVKRNGVMWVKASGTWLAHALERDIMVPVKTKPLLAAIAARDDRAEKATDFIVDELNHANLRPSIETSFHALIRQPVVAHFHCVNTIARCVVENGEAEVSALLASFVPELRFALIPYCRPGIPLAQEIAKVVDRDPDILVLQNHGIIIAGQSVDEVGDRIEKVTAALATPRRHPSNADHPWLEEAAEGSAYRLPVDLQIHDLAMDAAGLELALGGALYPDHIIFLGRTIGVINDTITIETLLKESASSGQPLPKLVVAPGKGTLLLRDLTAGGETMARCLAEVVTRIPEGAQLSYLRAEQEAELSNWEAEQYRQALDREMARQ</sequence>
<reference evidence="2 3" key="1">
    <citation type="submission" date="2018-07" db="EMBL/GenBank/DDBJ databases">
        <title>Genomic Encyclopedia of Type Strains, Phase III (KMG-III): the genomes of soil and plant-associated and newly described type strains.</title>
        <authorList>
            <person name="Whitman W."/>
        </authorList>
    </citation>
    <scope>NUCLEOTIDE SEQUENCE [LARGE SCALE GENOMIC DNA]</scope>
    <source>
        <strain evidence="2 3">31-25a</strain>
    </source>
</reference>
<dbReference type="Gene3D" id="3.40.225.10">
    <property type="entry name" value="Class II aldolase/adducin N-terminal domain"/>
    <property type="match status" value="1"/>
</dbReference>
<protein>
    <submittedName>
        <fullName evidence="2">Rhamnose utilization protein RhaD (Predicted bifunctional aldolase and dehydrogenase)</fullName>
    </submittedName>
</protein>
<dbReference type="EMBL" id="QPJM01000011">
    <property type="protein sequence ID" value="RCW81252.1"/>
    <property type="molecule type" value="Genomic_DNA"/>
</dbReference>
<comment type="caution">
    <text evidence="2">The sequence shown here is derived from an EMBL/GenBank/DDBJ whole genome shotgun (WGS) entry which is preliminary data.</text>
</comment>
<evidence type="ECO:0000313" key="2">
    <source>
        <dbReference type="EMBL" id="RCW81252.1"/>
    </source>
</evidence>
<dbReference type="SMART" id="SM01007">
    <property type="entry name" value="Aldolase_II"/>
    <property type="match status" value="1"/>
</dbReference>
<feature type="domain" description="Class II aldolase/adducin N-terminal" evidence="1">
    <location>
        <begin position="17"/>
        <end position="210"/>
    </location>
</feature>
<proteinExistence type="predicted"/>
<dbReference type="InterPro" id="IPR001303">
    <property type="entry name" value="Aldolase_II/adducin_N"/>
</dbReference>
<accession>A0A368YLZ1</accession>
<gene>
    <name evidence="2" type="ORF">C7476_111114</name>
</gene>
<dbReference type="InterPro" id="IPR036409">
    <property type="entry name" value="Aldolase_II/adducin_N_sf"/>
</dbReference>
<evidence type="ECO:0000259" key="1">
    <source>
        <dbReference type="SMART" id="SM01007"/>
    </source>
</evidence>
<keyword evidence="3" id="KW-1185">Reference proteome</keyword>